<accession>A0A644WVJ6</accession>
<feature type="transmembrane region" description="Helical" evidence="6">
    <location>
        <begin position="375"/>
        <end position="396"/>
    </location>
</feature>
<gene>
    <name evidence="8" type="primary">ybhR_20</name>
    <name evidence="8" type="ORF">SDC9_54108</name>
</gene>
<dbReference type="EMBL" id="VSSQ01001377">
    <property type="protein sequence ID" value="MPM07799.1"/>
    <property type="molecule type" value="Genomic_DNA"/>
</dbReference>
<comment type="subcellular location">
    <subcellularLocation>
        <location evidence="1">Cell membrane</location>
        <topology evidence="1">Multi-pass membrane protein</topology>
    </subcellularLocation>
</comment>
<dbReference type="AlphaFoldDB" id="A0A644WVJ6"/>
<proteinExistence type="predicted"/>
<dbReference type="GO" id="GO:0140359">
    <property type="term" value="F:ABC-type transporter activity"/>
    <property type="evidence" value="ECO:0007669"/>
    <property type="project" value="InterPro"/>
</dbReference>
<evidence type="ECO:0000256" key="1">
    <source>
        <dbReference type="ARBA" id="ARBA00004651"/>
    </source>
</evidence>
<sequence>MKKVTGLLTYMSVGIRDLWWVATNELRHIFRDRGVMLIFFVAGIAYPLLYNGIYKNEALYEIPVAVVDHSHSPESREFLRKFNAAQEVKISNRCLSLEEAKALFTDGEVHGIVYIPSDYHLKLARMEQATISIYNDMSSFLYYKGLMMATNYTMLDQLRSIQIKRYNAAGIGGEQAEQLVEAIPGNDVGFYNPGGGFASFLLPALLILIIHQTLFFGIGMLAGTAREESRTHSSIPEHLHGRGIYRVVIGKAIAYFLLYIPITAYIVGFIPKFFNLPHIGEIGTLFSFMIPFLLAAIFFSMTVSVFVKNRETGLIAFLFFTLILLFLSGFSWPRQNMPEVWRLISYLFPSTHGVQGYIKINSAGATLSQVRFEYITLWLLAGFYFIAASISLHLVVKRESRQIQQ</sequence>
<evidence type="ECO:0000256" key="5">
    <source>
        <dbReference type="ARBA" id="ARBA00023136"/>
    </source>
</evidence>
<evidence type="ECO:0000313" key="8">
    <source>
        <dbReference type="EMBL" id="MPM07799.1"/>
    </source>
</evidence>
<dbReference type="Gene3D" id="3.40.1710.10">
    <property type="entry name" value="abc type-2 transporter like domain"/>
    <property type="match status" value="1"/>
</dbReference>
<dbReference type="InterPro" id="IPR013525">
    <property type="entry name" value="ABC2_TM"/>
</dbReference>
<reference evidence="8" key="1">
    <citation type="submission" date="2019-08" db="EMBL/GenBank/DDBJ databases">
        <authorList>
            <person name="Kucharzyk K."/>
            <person name="Murdoch R.W."/>
            <person name="Higgins S."/>
            <person name="Loffler F."/>
        </authorList>
    </citation>
    <scope>NUCLEOTIDE SEQUENCE</scope>
</reference>
<comment type="caution">
    <text evidence="8">The sequence shown here is derived from an EMBL/GenBank/DDBJ whole genome shotgun (WGS) entry which is preliminary data.</text>
</comment>
<dbReference type="InterPro" id="IPR051449">
    <property type="entry name" value="ABC-2_transporter_component"/>
</dbReference>
<keyword evidence="4 6" id="KW-1133">Transmembrane helix</keyword>
<dbReference type="GO" id="GO:0005886">
    <property type="term" value="C:plasma membrane"/>
    <property type="evidence" value="ECO:0007669"/>
    <property type="project" value="UniProtKB-SubCell"/>
</dbReference>
<feature type="domain" description="ABC-2 type transporter transmembrane" evidence="7">
    <location>
        <begin position="37"/>
        <end position="389"/>
    </location>
</feature>
<feature type="transmembrane region" description="Helical" evidence="6">
    <location>
        <begin position="314"/>
        <end position="332"/>
    </location>
</feature>
<feature type="transmembrane region" description="Helical" evidence="6">
    <location>
        <begin position="34"/>
        <end position="53"/>
    </location>
</feature>
<keyword evidence="5 6" id="KW-0472">Membrane</keyword>
<keyword evidence="2" id="KW-1003">Cell membrane</keyword>
<evidence type="ECO:0000256" key="3">
    <source>
        <dbReference type="ARBA" id="ARBA00022692"/>
    </source>
</evidence>
<organism evidence="8">
    <name type="scientific">bioreactor metagenome</name>
    <dbReference type="NCBI Taxonomy" id="1076179"/>
    <lineage>
        <taxon>unclassified sequences</taxon>
        <taxon>metagenomes</taxon>
        <taxon>ecological metagenomes</taxon>
    </lineage>
</organism>
<feature type="transmembrane region" description="Helical" evidence="6">
    <location>
        <begin position="282"/>
        <end position="307"/>
    </location>
</feature>
<evidence type="ECO:0000256" key="2">
    <source>
        <dbReference type="ARBA" id="ARBA00022475"/>
    </source>
</evidence>
<keyword evidence="3 6" id="KW-0812">Transmembrane</keyword>
<dbReference type="PANTHER" id="PTHR30294">
    <property type="entry name" value="MEMBRANE COMPONENT OF ABC TRANSPORTER YHHJ-RELATED"/>
    <property type="match status" value="1"/>
</dbReference>
<dbReference type="Pfam" id="PF12698">
    <property type="entry name" value="ABC2_membrane_3"/>
    <property type="match status" value="1"/>
</dbReference>
<evidence type="ECO:0000256" key="6">
    <source>
        <dbReference type="SAM" id="Phobius"/>
    </source>
</evidence>
<protein>
    <submittedName>
        <fullName evidence="8">Putative multidrug ABC transporter permease YbhR</fullName>
    </submittedName>
</protein>
<evidence type="ECO:0000259" key="7">
    <source>
        <dbReference type="Pfam" id="PF12698"/>
    </source>
</evidence>
<feature type="transmembrane region" description="Helical" evidence="6">
    <location>
        <begin position="200"/>
        <end position="223"/>
    </location>
</feature>
<evidence type="ECO:0000256" key="4">
    <source>
        <dbReference type="ARBA" id="ARBA00022989"/>
    </source>
</evidence>
<dbReference type="PANTHER" id="PTHR30294:SF46">
    <property type="entry name" value="ABC TRANSPORTER PERMEASE"/>
    <property type="match status" value="1"/>
</dbReference>
<feature type="transmembrane region" description="Helical" evidence="6">
    <location>
        <begin position="244"/>
        <end position="270"/>
    </location>
</feature>
<name>A0A644WVJ6_9ZZZZ</name>